<sequence>MKITAATMERLWPELFDTYKLRRMKGCFIDDNGVRHHLEATENQIQIANSAAEEPAKIVLIGERADEITREVLSAQLMMFE</sequence>
<dbReference type="Proteomes" id="UP000679129">
    <property type="component" value="Chromosome"/>
</dbReference>
<dbReference type="AlphaFoldDB" id="A0A8F1MDI8"/>
<accession>A0A8F1MDI8</accession>
<dbReference type="EMBL" id="CP076460">
    <property type="protein sequence ID" value="QWQ32598.1"/>
    <property type="molecule type" value="Genomic_DNA"/>
</dbReference>
<dbReference type="KEGG" id="mnd:KOY48_01965"/>
<gene>
    <name evidence="1" type="ORF">KOY48_01965</name>
</gene>
<evidence type="ECO:0000313" key="2">
    <source>
        <dbReference type="Proteomes" id="UP000679129"/>
    </source>
</evidence>
<keyword evidence="2" id="KW-1185">Reference proteome</keyword>
<evidence type="ECO:0000313" key="1">
    <source>
        <dbReference type="EMBL" id="QWQ32598.1"/>
    </source>
</evidence>
<organism evidence="1 2">
    <name type="scientific">Candidatus Minimicrobia naudis</name>
    <dbReference type="NCBI Taxonomy" id="2841263"/>
    <lineage>
        <taxon>Bacteria</taxon>
        <taxon>Candidatus Saccharimonadota</taxon>
        <taxon>Candidatus Saccharimonadota incertae sedis</taxon>
        <taxon>Candidatus Minimicrobia</taxon>
    </lineage>
</organism>
<proteinExistence type="predicted"/>
<reference evidence="1" key="1">
    <citation type="submission" date="2021-06" db="EMBL/GenBank/DDBJ databases">
        <title>An adapted protocol for Saccharibacteria cultivation: two new species join this phylum of Candidate Phyla Radiations.</title>
        <authorList>
            <person name="Ibrahim A."/>
            <person name="Maatouk M."/>
            <person name="Zgheib R."/>
            <person name="Haddad G."/>
            <person name="Bou Khalil J."/>
            <person name="Raoult D."/>
            <person name="Bittar F."/>
        </authorList>
    </citation>
    <scope>NUCLEOTIDE SEQUENCE</scope>
    <source>
        <strain evidence="1">IHU1</strain>
    </source>
</reference>
<protein>
    <submittedName>
        <fullName evidence="1">Uncharacterized protein</fullName>
    </submittedName>
</protein>
<name>A0A8F1MDI8_9BACT</name>